<organism evidence="2 3">
    <name type="scientific">Asaia lannensis NBRC 102526</name>
    <dbReference type="NCBI Taxonomy" id="1307926"/>
    <lineage>
        <taxon>Bacteria</taxon>
        <taxon>Pseudomonadati</taxon>
        <taxon>Pseudomonadota</taxon>
        <taxon>Alphaproteobacteria</taxon>
        <taxon>Acetobacterales</taxon>
        <taxon>Acetobacteraceae</taxon>
        <taxon>Asaia</taxon>
    </lineage>
</organism>
<reference evidence="2 3" key="1">
    <citation type="submission" date="2022-06" db="EMBL/GenBank/DDBJ databases">
        <title>Whole-genome of Asaia lannensis strain LMG 27011T.</title>
        <authorList>
            <person name="Sombolestani A."/>
        </authorList>
    </citation>
    <scope>NUCLEOTIDE SEQUENCE [LARGE SCALE GENOMIC DNA]</scope>
    <source>
        <strain evidence="2 3">NBRC 102526</strain>
    </source>
</reference>
<gene>
    <name evidence="2" type="ORF">NF685_10165</name>
</gene>
<dbReference type="Gene3D" id="3.50.50.60">
    <property type="entry name" value="FAD/NAD(P)-binding domain"/>
    <property type="match status" value="1"/>
</dbReference>
<dbReference type="InterPro" id="IPR036188">
    <property type="entry name" value="FAD/NAD-bd_sf"/>
</dbReference>
<feature type="domain" description="FAD-dependent urate hydroxylase HpyO/Asp monooxygenase CreE-like FAD/NAD(P)-binding" evidence="1">
    <location>
        <begin position="8"/>
        <end position="147"/>
    </location>
</feature>
<dbReference type="PANTHER" id="PTHR40254">
    <property type="entry name" value="BLR0577 PROTEIN"/>
    <property type="match status" value="1"/>
</dbReference>
<accession>A0ABT1CHN4</accession>
<dbReference type="InterPro" id="IPR038732">
    <property type="entry name" value="HpyO/CreE_NAD-binding"/>
</dbReference>
<evidence type="ECO:0000313" key="3">
    <source>
        <dbReference type="Proteomes" id="UP001523401"/>
    </source>
</evidence>
<dbReference type="RefSeq" id="WP_252849545.1">
    <property type="nucleotide sequence ID" value="NZ_BAPW01000015.1"/>
</dbReference>
<name>A0ABT1CHN4_9PROT</name>
<sequence length="463" mass="50592">MSEREDIAIIGGGASGTLLAHALMRQHGRTCLVIDPSAQPALGIAYSTRCIGHLLNVPASGMSGLAENHDHFVEWLHRQIDPGIDPNAFMPRALYGLYLHHLLHESGARLKQDRVISCKAEGGRFRLSLASGETIHARSVVLALGHFSPARLGGLGPGVFENPRYHHDVWQHAALQPHHGAAKAIAAFAPEATLLMIGSGLTAIDMVIKARLEGHTGPIRLLSRHASLPEKHLPPAPPLPPVIVPQQRDARLRHYVHQFHEALRRGVAWRDAIDSLRPVTNDLWSRLSAQDHARFNRHLRRRWDVARHRIAPRIADFLKRELRTGALVIDAGRVTRIEAEPHGLMVTAIHRGKTTHYRADHVLNCTGPDLDYRRAGSDLLDDLLAQGLACPGEGGAGLNTHKDGRLTDLSGNVGPALYTLGPARLGTLFESIAIPEIRQQAYDLATSLNASLATLPPTRQPSC</sequence>
<dbReference type="EMBL" id="JAMXQU010000007">
    <property type="protein sequence ID" value="MCO6160391.1"/>
    <property type="molecule type" value="Genomic_DNA"/>
</dbReference>
<comment type="caution">
    <text evidence="2">The sequence shown here is derived from an EMBL/GenBank/DDBJ whole genome shotgun (WGS) entry which is preliminary data.</text>
</comment>
<evidence type="ECO:0000313" key="2">
    <source>
        <dbReference type="EMBL" id="MCO6160391.1"/>
    </source>
</evidence>
<evidence type="ECO:0000259" key="1">
    <source>
        <dbReference type="Pfam" id="PF13454"/>
    </source>
</evidence>
<dbReference type="SUPFAM" id="SSF51905">
    <property type="entry name" value="FAD/NAD(P)-binding domain"/>
    <property type="match status" value="2"/>
</dbReference>
<dbReference type="PANTHER" id="PTHR40254:SF1">
    <property type="entry name" value="BLR0577 PROTEIN"/>
    <property type="match status" value="1"/>
</dbReference>
<dbReference type="Pfam" id="PF13454">
    <property type="entry name" value="NAD_binding_9"/>
    <property type="match status" value="1"/>
</dbReference>
<dbReference type="Proteomes" id="UP001523401">
    <property type="component" value="Unassembled WGS sequence"/>
</dbReference>
<keyword evidence="3" id="KW-1185">Reference proteome</keyword>
<dbReference type="InterPro" id="IPR052189">
    <property type="entry name" value="L-asp_N-monooxygenase_NS-form"/>
</dbReference>
<proteinExistence type="predicted"/>
<protein>
    <submittedName>
        <fullName evidence="2">FAD/NAD(P)-binding protein</fullName>
    </submittedName>
</protein>